<evidence type="ECO:0000259" key="6">
    <source>
        <dbReference type="PROSITE" id="PS50850"/>
    </source>
</evidence>
<dbReference type="InterPro" id="IPR036259">
    <property type="entry name" value="MFS_trans_sf"/>
</dbReference>
<dbReference type="Gene3D" id="1.20.1250.20">
    <property type="entry name" value="MFS general substrate transporter like domains"/>
    <property type="match status" value="2"/>
</dbReference>
<dbReference type="InterPro" id="IPR005829">
    <property type="entry name" value="Sugar_transporter_CS"/>
</dbReference>
<dbReference type="InterPro" id="IPR020846">
    <property type="entry name" value="MFS_dom"/>
</dbReference>
<comment type="subcellular location">
    <subcellularLocation>
        <location evidence="1">Cell membrane</location>
        <topology evidence="1">Multi-pass membrane protein</topology>
    </subcellularLocation>
</comment>
<keyword evidence="2 5" id="KW-0812">Transmembrane</keyword>
<feature type="transmembrane region" description="Helical" evidence="5">
    <location>
        <begin position="117"/>
        <end position="139"/>
    </location>
</feature>
<dbReference type="InterPro" id="IPR011701">
    <property type="entry name" value="MFS"/>
</dbReference>
<feature type="domain" description="Major facilitator superfamily (MFS) profile" evidence="6">
    <location>
        <begin position="1"/>
        <end position="410"/>
    </location>
</feature>
<feature type="transmembrane region" description="Helical" evidence="5">
    <location>
        <begin position="86"/>
        <end position="105"/>
    </location>
</feature>
<dbReference type="GO" id="GO:0005886">
    <property type="term" value="C:plasma membrane"/>
    <property type="evidence" value="ECO:0007669"/>
    <property type="project" value="UniProtKB-SubCell"/>
</dbReference>
<evidence type="ECO:0000313" key="8">
    <source>
        <dbReference type="Proteomes" id="UP000092389"/>
    </source>
</evidence>
<dbReference type="PANTHER" id="PTHR23539:SF1">
    <property type="entry name" value="MAJOR FACILITATOR SUPERFAMILY (MFS) PROFILE DOMAIN-CONTAINING PROTEIN"/>
    <property type="match status" value="1"/>
</dbReference>
<organism evidence="7 8">
    <name type="scientific">Mycobacterium mantenii</name>
    <dbReference type="NCBI Taxonomy" id="560555"/>
    <lineage>
        <taxon>Bacteria</taxon>
        <taxon>Bacillati</taxon>
        <taxon>Actinomycetota</taxon>
        <taxon>Actinomycetes</taxon>
        <taxon>Mycobacteriales</taxon>
        <taxon>Mycobacteriaceae</taxon>
        <taxon>Mycobacterium</taxon>
        <taxon>Mycobacterium avium complex (MAC)</taxon>
    </lineage>
</organism>
<keyword evidence="3 5" id="KW-1133">Transmembrane helix</keyword>
<proteinExistence type="predicted"/>
<sequence>MLERSRTPDESADAVPRRLAHGLDLLNFLLADVRDGLGPYLSIYLLLTHHWDQESIGFVMAVGGIGAIVAQAPAGALVDRTTAKRALIIVGALTITTASLAMPLFPGFYSISVLQALTGIAGSVFAPALAAITLGVVGSRRFSRRIGRNESFNHAGNACAAALTGGLAYFFGPVVVFWVLAAMAAASVVATLWIPADAIDHDVARGMDHLPGEPHQAPSRLTALLGNRRLMVFAATVIAFHFANAAMLPLVGQLLALHNKDVGTALMAGCIVAAQVVMVPVAYLAGAKADSWGRKPIFLVGFAVLATRGFLYTWSDNSYWLVGVQLLDGVGAGVFGALFPLVVQDVTHGSGRFNVSLGAITAATGAGAAVSNLVAGSIVVAAGYNAAFVFLGALAAAGFVLYLVAMPETAGTKFGAKIAASDGRHGMDDGS</sequence>
<dbReference type="PROSITE" id="PS50850">
    <property type="entry name" value="MFS"/>
    <property type="match status" value="1"/>
</dbReference>
<feature type="transmembrane region" description="Helical" evidence="5">
    <location>
        <begin position="230"/>
        <end position="252"/>
    </location>
</feature>
<feature type="transmembrane region" description="Helical" evidence="5">
    <location>
        <begin position="55"/>
        <end position="74"/>
    </location>
</feature>
<dbReference type="SUPFAM" id="SSF103473">
    <property type="entry name" value="MFS general substrate transporter"/>
    <property type="match status" value="1"/>
</dbReference>
<dbReference type="EMBL" id="LZJU01000146">
    <property type="protein sequence ID" value="OBH70622.1"/>
    <property type="molecule type" value="Genomic_DNA"/>
</dbReference>
<dbReference type="PROSITE" id="PS00216">
    <property type="entry name" value="SUGAR_TRANSPORT_1"/>
    <property type="match status" value="1"/>
</dbReference>
<dbReference type="AlphaFoldDB" id="A0A1A2T3K9"/>
<dbReference type="Proteomes" id="UP000092389">
    <property type="component" value="Unassembled WGS sequence"/>
</dbReference>
<feature type="transmembrane region" description="Helical" evidence="5">
    <location>
        <begin position="151"/>
        <end position="171"/>
    </location>
</feature>
<keyword evidence="4 5" id="KW-0472">Membrane</keyword>
<feature type="transmembrane region" description="Helical" evidence="5">
    <location>
        <begin position="320"/>
        <end position="343"/>
    </location>
</feature>
<feature type="transmembrane region" description="Helical" evidence="5">
    <location>
        <begin position="297"/>
        <end position="314"/>
    </location>
</feature>
<comment type="caution">
    <text evidence="7">The sequence shown here is derived from an EMBL/GenBank/DDBJ whole genome shotgun (WGS) entry which is preliminary data.</text>
</comment>
<feature type="transmembrane region" description="Helical" evidence="5">
    <location>
        <begin position="386"/>
        <end position="405"/>
    </location>
</feature>
<dbReference type="PANTHER" id="PTHR23539">
    <property type="entry name" value="MFS TRANSPORTER"/>
    <property type="match status" value="1"/>
</dbReference>
<feature type="transmembrane region" description="Helical" evidence="5">
    <location>
        <begin position="355"/>
        <end position="380"/>
    </location>
</feature>
<evidence type="ECO:0000256" key="3">
    <source>
        <dbReference type="ARBA" id="ARBA00022989"/>
    </source>
</evidence>
<gene>
    <name evidence="7" type="ORF">A5683_02205</name>
</gene>
<evidence type="ECO:0000256" key="5">
    <source>
        <dbReference type="SAM" id="Phobius"/>
    </source>
</evidence>
<accession>A0A1A2T3K9</accession>
<evidence type="ECO:0000256" key="4">
    <source>
        <dbReference type="ARBA" id="ARBA00023136"/>
    </source>
</evidence>
<reference evidence="7 8" key="1">
    <citation type="submission" date="2016-06" db="EMBL/GenBank/DDBJ databases">
        <authorList>
            <person name="Kjaerup R.B."/>
            <person name="Dalgaard T.S."/>
            <person name="Juul-Madsen H.R."/>
        </authorList>
    </citation>
    <scope>NUCLEOTIDE SEQUENCE [LARGE SCALE GENOMIC DNA]</scope>
    <source>
        <strain evidence="7 8">E152</strain>
    </source>
</reference>
<name>A0A1A2T3K9_MYCNT</name>
<feature type="transmembrane region" description="Helical" evidence="5">
    <location>
        <begin position="264"/>
        <end position="285"/>
    </location>
</feature>
<protein>
    <submittedName>
        <fullName evidence="7">MFS transporter</fullName>
    </submittedName>
</protein>
<dbReference type="GO" id="GO:0022857">
    <property type="term" value="F:transmembrane transporter activity"/>
    <property type="evidence" value="ECO:0007669"/>
    <property type="project" value="InterPro"/>
</dbReference>
<evidence type="ECO:0000313" key="7">
    <source>
        <dbReference type="EMBL" id="OBH70622.1"/>
    </source>
</evidence>
<dbReference type="Pfam" id="PF07690">
    <property type="entry name" value="MFS_1"/>
    <property type="match status" value="1"/>
</dbReference>
<evidence type="ECO:0000256" key="2">
    <source>
        <dbReference type="ARBA" id="ARBA00022692"/>
    </source>
</evidence>
<evidence type="ECO:0000256" key="1">
    <source>
        <dbReference type="ARBA" id="ARBA00004651"/>
    </source>
</evidence>